<evidence type="ECO:0000259" key="2">
    <source>
        <dbReference type="PROSITE" id="PS50144"/>
    </source>
</evidence>
<organism evidence="3 4">
    <name type="scientific">Argiope bruennichi</name>
    <name type="common">Wasp spider</name>
    <name type="synonym">Aranea bruennichi</name>
    <dbReference type="NCBI Taxonomy" id="94029"/>
    <lineage>
        <taxon>Eukaryota</taxon>
        <taxon>Metazoa</taxon>
        <taxon>Ecdysozoa</taxon>
        <taxon>Arthropoda</taxon>
        <taxon>Chelicerata</taxon>
        <taxon>Arachnida</taxon>
        <taxon>Araneae</taxon>
        <taxon>Araneomorphae</taxon>
        <taxon>Entelegynae</taxon>
        <taxon>Araneoidea</taxon>
        <taxon>Araneidae</taxon>
        <taxon>Argiope</taxon>
    </lineage>
</organism>
<keyword evidence="4" id="KW-1185">Reference proteome</keyword>
<proteinExistence type="predicted"/>
<dbReference type="EMBL" id="JABXBU010002072">
    <property type="protein sequence ID" value="KAF8777731.1"/>
    <property type="molecule type" value="Genomic_DNA"/>
</dbReference>
<dbReference type="InterPro" id="IPR011333">
    <property type="entry name" value="SKP1/BTB/POZ_sf"/>
</dbReference>
<evidence type="ECO:0000259" key="1">
    <source>
        <dbReference type="PROSITE" id="PS50097"/>
    </source>
</evidence>
<dbReference type="AlphaFoldDB" id="A0A8T0EQU0"/>
<dbReference type="InterPro" id="IPR000210">
    <property type="entry name" value="BTB/POZ_dom"/>
</dbReference>
<dbReference type="PANTHER" id="PTHR24413">
    <property type="entry name" value="SPECKLE-TYPE POZ PROTEIN"/>
    <property type="match status" value="1"/>
</dbReference>
<sequence length="496" mass="58363">MSDEFNPRGFIYEWRIENFSFCWHKTGEYLESPIFHTESSGETSWRLRLYPRGEDDGEYISCYLFRSEGGPEVVDVDFELFIFVGGILIRPPMSFDKIYSLKNGETEGEKAFVRRKEIFSRQVAHKEHFTLVFGCNIFNEGGKRLEEGKHYGRTTIAMEYISGMEINDGDELINSENHPDIEVKPLLEDNPFISINLLYFNESLVIKIHPKNCEKIRFATCKITIIKHWEKENPIVHFRYWIGEMKEDIWRYDLPLPQKDAEQDAETSVQKTFFLHYNFGYSIGVEYSSNELNDYGTDLWIEDFSLLEPPPKFVKNEEPSGYLTAVETVKSLYTSNSFTDLNIGTRKKTCSAHKAILRARSSKLYEMLKDNPESIEILNFKDDVVRRFLEFLYTDNVEDLFWPVTIELYQMAAVYKVDLLRQICVKFLKKNLNFKNVSELLSAAVTCEDLPLKGYVQKYIIEHDEEVFSTDEWQVFAENQWKLAEECMLWKYENKM</sequence>
<dbReference type="PROSITE" id="PS50097">
    <property type="entry name" value="BTB"/>
    <property type="match status" value="1"/>
</dbReference>
<evidence type="ECO:0000313" key="3">
    <source>
        <dbReference type="EMBL" id="KAF8777731.1"/>
    </source>
</evidence>
<dbReference type="GO" id="GO:0030163">
    <property type="term" value="P:protein catabolic process"/>
    <property type="evidence" value="ECO:0007669"/>
    <property type="project" value="UniProtKB-ARBA"/>
</dbReference>
<comment type="caution">
    <text evidence="3">The sequence shown here is derived from an EMBL/GenBank/DDBJ whole genome shotgun (WGS) entry which is preliminary data.</text>
</comment>
<dbReference type="Gene3D" id="2.60.210.10">
    <property type="entry name" value="Apoptosis, Tumor Necrosis Factor Receptor Associated Protein 2, Chain A"/>
    <property type="match status" value="1"/>
</dbReference>
<dbReference type="PROSITE" id="PS50144">
    <property type="entry name" value="MATH"/>
    <property type="match status" value="1"/>
</dbReference>
<protein>
    <submittedName>
        <fullName evidence="3">TD and POZ domain-containing protein 3</fullName>
    </submittedName>
</protein>
<reference evidence="3" key="2">
    <citation type="submission" date="2020-06" db="EMBL/GenBank/DDBJ databases">
        <authorList>
            <person name="Sheffer M."/>
        </authorList>
    </citation>
    <scope>NUCLEOTIDE SEQUENCE</scope>
</reference>
<dbReference type="InterPro" id="IPR008974">
    <property type="entry name" value="TRAF-like"/>
</dbReference>
<dbReference type="InterPro" id="IPR002083">
    <property type="entry name" value="MATH/TRAF_dom"/>
</dbReference>
<dbReference type="SUPFAM" id="SSF49599">
    <property type="entry name" value="TRAF domain-like"/>
    <property type="match status" value="1"/>
</dbReference>
<dbReference type="SUPFAM" id="SSF54695">
    <property type="entry name" value="POZ domain"/>
    <property type="match status" value="1"/>
</dbReference>
<dbReference type="Pfam" id="PF00651">
    <property type="entry name" value="BTB"/>
    <property type="match status" value="1"/>
</dbReference>
<feature type="domain" description="BTB" evidence="1">
    <location>
        <begin position="339"/>
        <end position="398"/>
    </location>
</feature>
<reference evidence="3" key="1">
    <citation type="journal article" date="2020" name="bioRxiv">
        <title>Chromosome-level reference genome of the European wasp spider Argiope bruennichi: a resource for studies on range expansion and evolutionary adaptation.</title>
        <authorList>
            <person name="Sheffer M.M."/>
            <person name="Hoppe A."/>
            <person name="Krehenwinkel H."/>
            <person name="Uhl G."/>
            <person name="Kuss A.W."/>
            <person name="Jensen L."/>
            <person name="Jensen C."/>
            <person name="Gillespie R.G."/>
            <person name="Hoff K.J."/>
            <person name="Prost S."/>
        </authorList>
    </citation>
    <scope>NUCLEOTIDE SEQUENCE</scope>
</reference>
<accession>A0A8T0EQU0</accession>
<name>A0A8T0EQU0_ARGBR</name>
<evidence type="ECO:0000313" key="4">
    <source>
        <dbReference type="Proteomes" id="UP000807504"/>
    </source>
</evidence>
<dbReference type="SMART" id="SM00225">
    <property type="entry name" value="BTB"/>
    <property type="match status" value="1"/>
</dbReference>
<dbReference type="Pfam" id="PF22486">
    <property type="entry name" value="MATH_2"/>
    <property type="match status" value="1"/>
</dbReference>
<dbReference type="Gene3D" id="1.25.40.420">
    <property type="match status" value="1"/>
</dbReference>
<dbReference type="Gene3D" id="3.30.710.10">
    <property type="entry name" value="Potassium Channel Kv1.1, Chain A"/>
    <property type="match status" value="1"/>
</dbReference>
<dbReference type="Proteomes" id="UP000807504">
    <property type="component" value="Unassembled WGS sequence"/>
</dbReference>
<feature type="domain" description="MATH" evidence="2">
    <location>
        <begin position="9"/>
        <end position="64"/>
    </location>
</feature>
<gene>
    <name evidence="3" type="ORF">HNY73_014546</name>
</gene>